<feature type="transmembrane region" description="Helical" evidence="7">
    <location>
        <begin position="517"/>
        <end position="535"/>
    </location>
</feature>
<evidence type="ECO:0000313" key="11">
    <source>
        <dbReference type="Proteomes" id="UP000251075"/>
    </source>
</evidence>
<feature type="region of interest" description="Disordered" evidence="6">
    <location>
        <begin position="703"/>
        <end position="733"/>
    </location>
</feature>
<dbReference type="EMBL" id="PGTO01000010">
    <property type="protein sequence ID" value="RAU21399.1"/>
    <property type="molecule type" value="Genomic_DNA"/>
</dbReference>
<feature type="transmembrane region" description="Helical" evidence="7">
    <location>
        <begin position="420"/>
        <end position="444"/>
    </location>
</feature>
<feature type="transmembrane region" description="Helical" evidence="7">
    <location>
        <begin position="349"/>
        <end position="375"/>
    </location>
</feature>
<dbReference type="NCBIfam" id="TIGR00360">
    <property type="entry name" value="ComEC_N-term"/>
    <property type="match status" value="1"/>
</dbReference>
<feature type="transmembrane region" description="Helical" evidence="7">
    <location>
        <begin position="381"/>
        <end position="399"/>
    </location>
</feature>
<keyword evidence="5 7" id="KW-0472">Membrane</keyword>
<protein>
    <submittedName>
        <fullName evidence="10">Metal-binding protein</fullName>
    </submittedName>
</protein>
<dbReference type="InterPro" id="IPR052159">
    <property type="entry name" value="Competence_DNA_uptake"/>
</dbReference>
<comment type="subcellular location">
    <subcellularLocation>
        <location evidence="1">Cell membrane</location>
        <topology evidence="1">Multi-pass membrane protein</topology>
    </subcellularLocation>
</comment>
<dbReference type="AlphaFoldDB" id="A0A364NWC9"/>
<evidence type="ECO:0000256" key="7">
    <source>
        <dbReference type="SAM" id="Phobius"/>
    </source>
</evidence>
<gene>
    <name evidence="10" type="ORF">CU669_13280</name>
</gene>
<dbReference type="PANTHER" id="PTHR30619:SF1">
    <property type="entry name" value="RECOMBINATION PROTEIN 2"/>
    <property type="match status" value="1"/>
</dbReference>
<dbReference type="GO" id="GO:0005886">
    <property type="term" value="C:plasma membrane"/>
    <property type="evidence" value="ECO:0007669"/>
    <property type="project" value="UniProtKB-SubCell"/>
</dbReference>
<accession>A0A364NWC9</accession>
<dbReference type="InterPro" id="IPR025405">
    <property type="entry name" value="DUF4131"/>
</dbReference>
<evidence type="ECO:0000256" key="4">
    <source>
        <dbReference type="ARBA" id="ARBA00022989"/>
    </source>
</evidence>
<feature type="transmembrane region" description="Helical" evidence="7">
    <location>
        <begin position="486"/>
        <end position="505"/>
    </location>
</feature>
<proteinExistence type="predicted"/>
<feature type="transmembrane region" description="Helical" evidence="7">
    <location>
        <begin position="276"/>
        <end position="297"/>
    </location>
</feature>
<sequence>MGLSLALTPVATDFLSALAERLLAERERWPLWLPVFLGVGIGLYFALPGEPPSWHGPVALLGLMAALAFSRGRLALFLVLAPALAVAVGFCGAQLRSNLMAAPVVERHTGALMLEGVVGEVEMLPDGGMRVTLAQLSLDKEDVVVPTKARIRVKPVKPGQVAQPITAGDRIRVRAMLMPPPQPAMPGAFDFARFAWFKQLGAVGSALGQPELLSAGEAKGWRADWTIAVNELRHAITARILAVLPDDRGAVSAALTTGDQMPISAPMMQAYRDSGLAHILSISGLHITMAAGLVFVGLRSLMALIPALALRYPIKKWSAGLAILFALFYTLLAGSPVPAQRSFFMTGLILLAVLLDRVALSMRLVAWAAVVILLWEPEELIGPSFQMSFAAVVALISAYETLTPKQVAWRQAHPGWLEGAGLYVFGVVMSTLIAGTATAVYGVYHFNRFAVWSVVANMIAVPLTGFWVMPWALLMFLLLPLGLEEWALVPMGWGVEGVNVVAVWVASWPSSAVTVPILPQGGMVVFTLGGAWLCIWKKSWRFWGLLPMALGLASMALVSQPDLLVDSRGDAFAIRTADGRLLINGKGGRILKETWTRRAGPQASEYWPKKSSSRDGFLRCDALGCIWRKDGRVVALVKDETTPEAACAGADVVISSVPLRGACRGTKVVVDRFDLWRRGPHALWFGPEGVRIETVAGWQGDRPWAWHPHPRKKKAEAPVRPPVQTDREDDDDD</sequence>
<evidence type="ECO:0000259" key="9">
    <source>
        <dbReference type="Pfam" id="PF13567"/>
    </source>
</evidence>
<name>A0A364NWC9_9PROT</name>
<dbReference type="InterPro" id="IPR004477">
    <property type="entry name" value="ComEC_N"/>
</dbReference>
<feature type="transmembrane region" description="Helical" evidence="7">
    <location>
        <begin position="317"/>
        <end position="337"/>
    </location>
</feature>
<feature type="domain" description="ComEC/Rec2-related protein" evidence="8">
    <location>
        <begin position="255"/>
        <end position="538"/>
    </location>
</feature>
<dbReference type="Pfam" id="PF13567">
    <property type="entry name" value="DUF4131"/>
    <property type="match status" value="1"/>
</dbReference>
<reference evidence="10 11" key="1">
    <citation type="submission" date="2017-11" db="EMBL/GenBank/DDBJ databases">
        <title>Draft genome sequence of magnetotactic bacterium Magnetospirillum kuznetsovii LBB-42.</title>
        <authorList>
            <person name="Grouzdev D.S."/>
            <person name="Rysina M.S."/>
            <person name="Baslerov R.V."/>
            <person name="Koziaeva V."/>
        </authorList>
    </citation>
    <scope>NUCLEOTIDE SEQUENCE [LARGE SCALE GENOMIC DNA]</scope>
    <source>
        <strain evidence="10 11">LBB-42</strain>
    </source>
</reference>
<evidence type="ECO:0000256" key="5">
    <source>
        <dbReference type="ARBA" id="ARBA00023136"/>
    </source>
</evidence>
<evidence type="ECO:0000256" key="2">
    <source>
        <dbReference type="ARBA" id="ARBA00022475"/>
    </source>
</evidence>
<evidence type="ECO:0000256" key="6">
    <source>
        <dbReference type="SAM" id="MobiDB-lite"/>
    </source>
</evidence>
<organism evidence="10 11">
    <name type="scientific">Paramagnetospirillum kuznetsovii</name>
    <dbReference type="NCBI Taxonomy" id="2053833"/>
    <lineage>
        <taxon>Bacteria</taxon>
        <taxon>Pseudomonadati</taxon>
        <taxon>Pseudomonadota</taxon>
        <taxon>Alphaproteobacteria</taxon>
        <taxon>Rhodospirillales</taxon>
        <taxon>Magnetospirillaceae</taxon>
        <taxon>Paramagnetospirillum</taxon>
    </lineage>
</organism>
<dbReference type="Pfam" id="PF03772">
    <property type="entry name" value="Competence"/>
    <property type="match status" value="1"/>
</dbReference>
<evidence type="ECO:0000256" key="1">
    <source>
        <dbReference type="ARBA" id="ARBA00004651"/>
    </source>
</evidence>
<feature type="transmembrane region" description="Helical" evidence="7">
    <location>
        <begin position="542"/>
        <end position="559"/>
    </location>
</feature>
<dbReference type="Proteomes" id="UP000251075">
    <property type="component" value="Unassembled WGS sequence"/>
</dbReference>
<feature type="transmembrane region" description="Helical" evidence="7">
    <location>
        <begin position="450"/>
        <end position="479"/>
    </location>
</feature>
<evidence type="ECO:0000313" key="10">
    <source>
        <dbReference type="EMBL" id="RAU21399.1"/>
    </source>
</evidence>
<feature type="transmembrane region" description="Helical" evidence="7">
    <location>
        <begin position="29"/>
        <end position="47"/>
    </location>
</feature>
<dbReference type="PANTHER" id="PTHR30619">
    <property type="entry name" value="DNA INTERNALIZATION/COMPETENCE PROTEIN COMEC/REC2"/>
    <property type="match status" value="1"/>
</dbReference>
<keyword evidence="2" id="KW-1003">Cell membrane</keyword>
<dbReference type="OrthoDB" id="9790149at2"/>
<comment type="caution">
    <text evidence="10">The sequence shown here is derived from an EMBL/GenBank/DDBJ whole genome shotgun (WGS) entry which is preliminary data.</text>
</comment>
<evidence type="ECO:0000259" key="8">
    <source>
        <dbReference type="Pfam" id="PF03772"/>
    </source>
</evidence>
<keyword evidence="11" id="KW-1185">Reference proteome</keyword>
<evidence type="ECO:0000256" key="3">
    <source>
        <dbReference type="ARBA" id="ARBA00022692"/>
    </source>
</evidence>
<keyword evidence="3 7" id="KW-0812">Transmembrane</keyword>
<feature type="transmembrane region" description="Helical" evidence="7">
    <location>
        <begin position="76"/>
        <end position="95"/>
    </location>
</feature>
<feature type="domain" description="DUF4131" evidence="9">
    <location>
        <begin position="51"/>
        <end position="206"/>
    </location>
</feature>
<keyword evidence="4 7" id="KW-1133">Transmembrane helix</keyword>